<reference evidence="2 3" key="1">
    <citation type="submission" date="2019-05" db="EMBL/GenBank/DDBJ databases">
        <title>Another draft genome of Portunus trituberculatus and its Hox gene families provides insights of decapod evolution.</title>
        <authorList>
            <person name="Jeong J.-H."/>
            <person name="Song I."/>
            <person name="Kim S."/>
            <person name="Choi T."/>
            <person name="Kim D."/>
            <person name="Ryu S."/>
            <person name="Kim W."/>
        </authorList>
    </citation>
    <scope>NUCLEOTIDE SEQUENCE [LARGE SCALE GENOMIC DNA]</scope>
    <source>
        <tissue evidence="2">Muscle</tissue>
    </source>
</reference>
<sequence length="151" mass="16541">MRRKGKNGHRHKLSIKFHAARGRERLSQCSVSCFATNITLLETHAPLTKPVSSSKGRANVALPCGLPPLFWSQGRLPGGAPLAMQEEDGPIHPLGKQIHRVFNDNQREVFYNSRQNPECGECVQQLPGPPQAPQPLASAPGEGQVWGRLPL</sequence>
<gene>
    <name evidence="2" type="ORF">E2C01_019556</name>
</gene>
<organism evidence="2 3">
    <name type="scientific">Portunus trituberculatus</name>
    <name type="common">Swimming crab</name>
    <name type="synonym">Neptunus trituberculatus</name>
    <dbReference type="NCBI Taxonomy" id="210409"/>
    <lineage>
        <taxon>Eukaryota</taxon>
        <taxon>Metazoa</taxon>
        <taxon>Ecdysozoa</taxon>
        <taxon>Arthropoda</taxon>
        <taxon>Crustacea</taxon>
        <taxon>Multicrustacea</taxon>
        <taxon>Malacostraca</taxon>
        <taxon>Eumalacostraca</taxon>
        <taxon>Eucarida</taxon>
        <taxon>Decapoda</taxon>
        <taxon>Pleocyemata</taxon>
        <taxon>Brachyura</taxon>
        <taxon>Eubrachyura</taxon>
        <taxon>Portunoidea</taxon>
        <taxon>Portunidae</taxon>
        <taxon>Portuninae</taxon>
        <taxon>Portunus</taxon>
    </lineage>
</organism>
<comment type="caution">
    <text evidence="2">The sequence shown here is derived from an EMBL/GenBank/DDBJ whole genome shotgun (WGS) entry which is preliminary data.</text>
</comment>
<evidence type="ECO:0000256" key="1">
    <source>
        <dbReference type="SAM" id="MobiDB-lite"/>
    </source>
</evidence>
<protein>
    <submittedName>
        <fullName evidence="2">Uncharacterized protein</fullName>
    </submittedName>
</protein>
<feature type="region of interest" description="Disordered" evidence="1">
    <location>
        <begin position="126"/>
        <end position="151"/>
    </location>
</feature>
<dbReference type="AlphaFoldDB" id="A0A5B7DZA6"/>
<dbReference type="EMBL" id="VSRR010001597">
    <property type="protein sequence ID" value="MPC26417.1"/>
    <property type="molecule type" value="Genomic_DNA"/>
</dbReference>
<name>A0A5B7DZA6_PORTR</name>
<keyword evidence="3" id="KW-1185">Reference proteome</keyword>
<proteinExistence type="predicted"/>
<evidence type="ECO:0000313" key="2">
    <source>
        <dbReference type="EMBL" id="MPC26417.1"/>
    </source>
</evidence>
<dbReference type="Proteomes" id="UP000324222">
    <property type="component" value="Unassembled WGS sequence"/>
</dbReference>
<evidence type="ECO:0000313" key="3">
    <source>
        <dbReference type="Proteomes" id="UP000324222"/>
    </source>
</evidence>
<accession>A0A5B7DZA6</accession>